<keyword evidence="2" id="KW-0732">Signal</keyword>
<protein>
    <submittedName>
        <fullName evidence="3">Uncharacterized protein</fullName>
    </submittedName>
</protein>
<gene>
    <name evidence="3" type="ORF">G8E10_24825</name>
</gene>
<name>A0AA43ZJD5_9HYPH</name>
<feature type="compositionally biased region" description="Basic and acidic residues" evidence="1">
    <location>
        <begin position="299"/>
        <end position="317"/>
    </location>
</feature>
<organism evidence="3 4">
    <name type="scientific">Ferranicluibacter rubi</name>
    <dbReference type="NCBI Taxonomy" id="2715133"/>
    <lineage>
        <taxon>Bacteria</taxon>
        <taxon>Pseudomonadati</taxon>
        <taxon>Pseudomonadota</taxon>
        <taxon>Alphaproteobacteria</taxon>
        <taxon>Hyphomicrobiales</taxon>
        <taxon>Rhizobiaceae</taxon>
        <taxon>Ferranicluibacter</taxon>
    </lineage>
</organism>
<evidence type="ECO:0000313" key="4">
    <source>
        <dbReference type="Proteomes" id="UP001155840"/>
    </source>
</evidence>
<feature type="region of interest" description="Disordered" evidence="1">
    <location>
        <begin position="296"/>
        <end position="317"/>
    </location>
</feature>
<feature type="compositionally biased region" description="Basic and acidic residues" evidence="1">
    <location>
        <begin position="45"/>
        <end position="80"/>
    </location>
</feature>
<feature type="region of interest" description="Disordered" evidence="1">
    <location>
        <begin position="44"/>
        <end position="84"/>
    </location>
</feature>
<accession>A0AA43ZJD5</accession>
<feature type="signal peptide" evidence="2">
    <location>
        <begin position="1"/>
        <end position="24"/>
    </location>
</feature>
<feature type="compositionally biased region" description="Basic and acidic residues" evidence="1">
    <location>
        <begin position="394"/>
        <end position="407"/>
    </location>
</feature>
<reference evidence="3" key="1">
    <citation type="submission" date="2020-03" db="EMBL/GenBank/DDBJ databases">
        <title>Ferranicluibacter endophyticum gen. nov., sp. nov., a new genus isolated from Rubus ulmifolius Schott. stem.</title>
        <authorList>
            <person name="Roca-Couso R."/>
            <person name="Flores-Felix J.D."/>
            <person name="Igual J.M."/>
            <person name="Rivas R."/>
        </authorList>
    </citation>
    <scope>NUCLEOTIDE SEQUENCE</scope>
    <source>
        <strain evidence="3">CRRU44</strain>
    </source>
</reference>
<feature type="region of interest" description="Disordered" evidence="1">
    <location>
        <begin position="384"/>
        <end position="407"/>
    </location>
</feature>
<evidence type="ECO:0000256" key="2">
    <source>
        <dbReference type="SAM" id="SignalP"/>
    </source>
</evidence>
<feature type="compositionally biased region" description="Low complexity" evidence="1">
    <location>
        <begin position="384"/>
        <end position="393"/>
    </location>
</feature>
<feature type="chain" id="PRO_5041363936" evidence="2">
    <location>
        <begin position="25"/>
        <end position="407"/>
    </location>
</feature>
<dbReference type="AlphaFoldDB" id="A0AA43ZJD5"/>
<sequence>MKKTAISITAAMFAMTALSSPARADGDLLRLGIGIGATILGEAMKGGKDRQPRRGDKLEGRVGDRQQTRERQTRNTKGREAAPATAAAVATLALPEVIPTPEAKPTAEEMAVWLADAPNREQAEIEIAADAEMRGVQPALDQTTTAATTTEAATVELVDNDGKSWGKVSAEQHAKAMKFASLGMTLADAYRAIGLKGPITATTTAEAEGIDLIDEQGRLWGNVPDAVADKVWKAVDLGMKPSEAFAVLSGLKNPDDKAKETAKAETAKIEEEAKTLALCLEPLRMAVAYTECRPYKGQQEAKRTQEKAERQAKLDKDRADAEAAARMTAEAYAKKQRDEAEAKAFADLLSGNGANKPAPIVEAKKPEAVAEIPPVVVVDQTAKTAAVEPTAEAKPAEKTKPKLDIDL</sequence>
<evidence type="ECO:0000313" key="3">
    <source>
        <dbReference type="EMBL" id="NHT78927.1"/>
    </source>
</evidence>
<proteinExistence type="predicted"/>
<dbReference type="EMBL" id="JAANCM010000023">
    <property type="protein sequence ID" value="NHT78927.1"/>
    <property type="molecule type" value="Genomic_DNA"/>
</dbReference>
<evidence type="ECO:0000256" key="1">
    <source>
        <dbReference type="SAM" id="MobiDB-lite"/>
    </source>
</evidence>
<dbReference type="Proteomes" id="UP001155840">
    <property type="component" value="Unassembled WGS sequence"/>
</dbReference>
<keyword evidence="4" id="KW-1185">Reference proteome</keyword>
<comment type="caution">
    <text evidence="3">The sequence shown here is derived from an EMBL/GenBank/DDBJ whole genome shotgun (WGS) entry which is preliminary data.</text>
</comment>